<feature type="compositionally biased region" description="Low complexity" evidence="1">
    <location>
        <begin position="1136"/>
        <end position="1167"/>
    </location>
</feature>
<feature type="compositionally biased region" description="Low complexity" evidence="1">
    <location>
        <begin position="68"/>
        <end position="81"/>
    </location>
</feature>
<feature type="compositionally biased region" description="Low complexity" evidence="1">
    <location>
        <begin position="597"/>
        <end position="610"/>
    </location>
</feature>
<evidence type="ECO:0000313" key="2">
    <source>
        <dbReference type="EMBL" id="PHJ22029.1"/>
    </source>
</evidence>
<feature type="compositionally biased region" description="Basic and acidic residues" evidence="1">
    <location>
        <begin position="1046"/>
        <end position="1055"/>
    </location>
</feature>
<feature type="compositionally biased region" description="Basic residues" evidence="1">
    <location>
        <begin position="1"/>
        <end position="11"/>
    </location>
</feature>
<feature type="compositionally biased region" description="Basic and acidic residues" evidence="1">
    <location>
        <begin position="390"/>
        <end position="401"/>
    </location>
</feature>
<feature type="compositionally biased region" description="Acidic residues" evidence="1">
    <location>
        <begin position="563"/>
        <end position="573"/>
    </location>
</feature>
<keyword evidence="2" id="KW-0472">Membrane</keyword>
<feature type="compositionally biased region" description="Low complexity" evidence="1">
    <location>
        <begin position="157"/>
        <end position="169"/>
    </location>
</feature>
<feature type="region of interest" description="Disordered" evidence="1">
    <location>
        <begin position="1380"/>
        <end position="1399"/>
    </location>
</feature>
<feature type="region of interest" description="Disordered" evidence="1">
    <location>
        <begin position="1302"/>
        <end position="1322"/>
    </location>
</feature>
<feature type="compositionally biased region" description="Basic and acidic residues" evidence="1">
    <location>
        <begin position="582"/>
        <end position="596"/>
    </location>
</feature>
<dbReference type="GeneID" id="94427529"/>
<feature type="compositionally biased region" description="Polar residues" evidence="1">
    <location>
        <begin position="519"/>
        <end position="534"/>
    </location>
</feature>
<name>A0A2C6KZW7_9APIC</name>
<feature type="compositionally biased region" description="Acidic residues" evidence="1">
    <location>
        <begin position="655"/>
        <end position="677"/>
    </location>
</feature>
<feature type="compositionally biased region" description="Basic and acidic residues" evidence="1">
    <location>
        <begin position="1385"/>
        <end position="1399"/>
    </location>
</feature>
<proteinExistence type="predicted"/>
<feature type="compositionally biased region" description="Basic and acidic residues" evidence="1">
    <location>
        <begin position="1078"/>
        <end position="1088"/>
    </location>
</feature>
<dbReference type="RefSeq" id="XP_067923706.1">
    <property type="nucleotide sequence ID" value="XM_068064318.1"/>
</dbReference>
<evidence type="ECO:0000313" key="3">
    <source>
        <dbReference type="Proteomes" id="UP000221165"/>
    </source>
</evidence>
<reference evidence="2 3" key="1">
    <citation type="journal article" date="2017" name="Int. J. Parasitol.">
        <title>The genome of the protozoan parasite Cystoisospora suis and a reverse vaccinology approach to identify vaccine candidates.</title>
        <authorList>
            <person name="Palmieri N."/>
            <person name="Shrestha A."/>
            <person name="Ruttkowski B."/>
            <person name="Beck T."/>
            <person name="Vogl C."/>
            <person name="Tomley F."/>
            <person name="Blake D.P."/>
            <person name="Joachim A."/>
        </authorList>
    </citation>
    <scope>NUCLEOTIDE SEQUENCE [LARGE SCALE GENOMIC DNA]</scope>
    <source>
        <strain evidence="2 3">Wien I</strain>
    </source>
</reference>
<dbReference type="SUPFAM" id="SSF81660">
    <property type="entry name" value="Metal cation-transporting ATPase, ATP-binding domain N"/>
    <property type="match status" value="1"/>
</dbReference>
<feature type="non-terminal residue" evidence="2">
    <location>
        <position position="1399"/>
    </location>
</feature>
<accession>A0A2C6KZW7</accession>
<gene>
    <name evidence="2" type="ORF">CSUI_004123</name>
</gene>
<dbReference type="PANTHER" id="PTHR36812">
    <property type="entry name" value="NEUROFILAMENT TRIPLET M PROTEIN-LIKE PROTEIN"/>
    <property type="match status" value="1"/>
</dbReference>
<feature type="compositionally biased region" description="Acidic residues" evidence="1">
    <location>
        <begin position="690"/>
        <end position="712"/>
    </location>
</feature>
<comment type="caution">
    <text evidence="2">The sequence shown here is derived from an EMBL/GenBank/DDBJ whole genome shotgun (WGS) entry which is preliminary data.</text>
</comment>
<feature type="compositionally biased region" description="Basic residues" evidence="1">
    <location>
        <begin position="932"/>
        <end position="954"/>
    </location>
</feature>
<organism evidence="2 3">
    <name type="scientific">Cystoisospora suis</name>
    <dbReference type="NCBI Taxonomy" id="483139"/>
    <lineage>
        <taxon>Eukaryota</taxon>
        <taxon>Sar</taxon>
        <taxon>Alveolata</taxon>
        <taxon>Apicomplexa</taxon>
        <taxon>Conoidasida</taxon>
        <taxon>Coccidia</taxon>
        <taxon>Eucoccidiorida</taxon>
        <taxon>Eimeriorina</taxon>
        <taxon>Sarcocystidae</taxon>
        <taxon>Cystoisospora</taxon>
    </lineage>
</organism>
<feature type="compositionally biased region" description="Basic and acidic residues" evidence="1">
    <location>
        <begin position="1098"/>
        <end position="1107"/>
    </location>
</feature>
<keyword evidence="3" id="KW-1185">Reference proteome</keyword>
<feature type="compositionally biased region" description="Polar residues" evidence="1">
    <location>
        <begin position="1305"/>
        <end position="1316"/>
    </location>
</feature>
<feature type="region of interest" description="Disordered" evidence="1">
    <location>
        <begin position="981"/>
        <end position="1169"/>
    </location>
</feature>
<feature type="compositionally biased region" description="Low complexity" evidence="1">
    <location>
        <begin position="487"/>
        <end position="501"/>
    </location>
</feature>
<feature type="compositionally biased region" description="Basic and acidic residues" evidence="1">
    <location>
        <begin position="36"/>
        <end position="66"/>
    </location>
</feature>
<feature type="compositionally biased region" description="Basic and acidic residues" evidence="1">
    <location>
        <begin position="357"/>
        <end position="378"/>
    </location>
</feature>
<feature type="region of interest" description="Disordered" evidence="1">
    <location>
        <begin position="151"/>
        <end position="221"/>
    </location>
</feature>
<feature type="region of interest" description="Disordered" evidence="1">
    <location>
        <begin position="357"/>
        <end position="537"/>
    </location>
</feature>
<feature type="compositionally biased region" description="Low complexity" evidence="1">
    <location>
        <begin position="1108"/>
        <end position="1121"/>
    </location>
</feature>
<dbReference type="VEuPathDB" id="ToxoDB:CSUI_004123"/>
<sequence>MLARHRQRRASCRYSSVQSLCRDEKKHDRKTRSRFFIKDHLGKFKADSRHRQQGEHHPRHFEEEALYRSSSPSLSSSSSSSTPPPCSPSSSPSPSPRRSPWVPANQGFSQREGTSYDLDLSDHRKKNLRPDDSLLHSPSSPRLLMRFARHEEEEDASVAPSSAAHASQAHRGEEQTYTSRRQLVPPLLSTAPDVTSEPPSLLSSSPCSSSRTSSSSSSFSAHSFFLPPGTEHRSHPTMSYSSLASHHKSLPSLHLSSSSSHSPLGLSSLLSLQRYERWERRRRRRCGRYERFWRRQKGDDRKKRQDDHKASSSSFACRYPSYFSSTSSFLPTLFASMYPALSSVMLGKSLRKKVFAEEKDKEGRRRIETTTPRKEVHGNLKSSYTKQSCQKKDIDLSSTDKGEEEEDGEEEREEEEEDGEEEEEEDGEEEEEREEEEEDGEEEEDDRVFVSISVCEGGCVDHEEKELIEKDMNRREKSLQDDTIYPSLHSLLSSSSLSSSSPNSRKTLQLSAEGEQKDIMQQTERNTSSPSLSSCMRRFQASINHTRLHSRFLFFSSKRRGEEEEEGEEEEGADFARSGQRGYDDLSKGEEEKREGLLSSSSPRSHLFPSGKDLQRQEEEEEVVREKPDSNKDTSMLGETCLEGIERRGRKSEREEDPEREEEEIEEEEEEEEDYVDGSEWKEVPHDEENMQDNEEDEEEEDEDEDYQEKEEEEKKRIEKDEEEEDEERDRCWYHHETSPPFLHRSTGAPSGSVLMLWILKDDKTKTVHLFVKGSPSLVLPRVKYFFNGTSILPFDSSARHSLLELNSQWISTGLDAIAFGYRPLHEDQQEALLPLLKEHSLFSISSSPKNLLSSSPPPLPQPNFAADFDPSPSLSPARHRRRHSLSSYSSATLPTASQGRRDDLHEERNFRNFDEMKRREEEEEEDQDRTTKKKKKGQKLRERKRYRKRRRSMLLRQGAFSFQQESVPIDSCSSLLDEREKNEISESSLSRHQHKRKERIRQLQERSQPCHNPTGRRRERETDEEEEEREEGRRHSFDVSSPHEGAGESRDKKTLSSFTVFFPPEIPGDLRSASDQGKIEGDTESSKRGKPVGLDTSGKERREHHISSSYPSCRRNSSSFSKRERRKEEEEADRSTSSSTTTATSASSSSLASRHASSSSSFSPSADGEKWMCINCHVGERSALGSIAPLPQYLPHAKMKKKKKKTEGKHALFKHIRRPFFRQQRQQELEAQAPHPSSSSLQQTHLTSCSSSSSSSQYPYHVRQISMLPCLKPIVSSSPSGSSVSPPLPSSLLKVSSYPARETPTMSPCTATPNISRGGIPKEEETGYLHLSDSKRIRESCCELLRGLQGDLILLGMSASKQLCAKEVAGRIQDLHEVSLQGEEADRSSEERESKRKR</sequence>
<feature type="compositionally biased region" description="Pro residues" evidence="1">
    <location>
        <begin position="82"/>
        <end position="97"/>
    </location>
</feature>
<feature type="compositionally biased region" description="Basic and acidic residues" evidence="1">
    <location>
        <begin position="679"/>
        <end position="689"/>
    </location>
</feature>
<protein>
    <submittedName>
        <fullName evidence="2">Transmembrane</fullName>
    </submittedName>
</protein>
<feature type="compositionally biased region" description="Basic and acidic residues" evidence="1">
    <location>
        <begin position="900"/>
        <end position="921"/>
    </location>
</feature>
<dbReference type="InterPro" id="IPR023299">
    <property type="entry name" value="ATPase_P-typ_cyto_dom_N"/>
</dbReference>
<dbReference type="GO" id="GO:0000166">
    <property type="term" value="F:nucleotide binding"/>
    <property type="evidence" value="ECO:0007669"/>
    <property type="project" value="InterPro"/>
</dbReference>
<dbReference type="PANTHER" id="PTHR36812:SF9">
    <property type="entry name" value="MYB-LIKE PROTEIN X ISOFORM X1"/>
    <property type="match status" value="1"/>
</dbReference>
<feature type="compositionally biased region" description="Basic and acidic residues" evidence="1">
    <location>
        <begin position="459"/>
        <end position="480"/>
    </location>
</feature>
<feature type="region of interest" description="Disordered" evidence="1">
    <location>
        <begin position="848"/>
        <end position="960"/>
    </location>
</feature>
<keyword evidence="2" id="KW-0812">Transmembrane</keyword>
<feature type="region of interest" description="Disordered" evidence="1">
    <location>
        <begin position="554"/>
        <end position="731"/>
    </location>
</feature>
<dbReference type="EMBL" id="MIGC01001870">
    <property type="protein sequence ID" value="PHJ22029.1"/>
    <property type="molecule type" value="Genomic_DNA"/>
</dbReference>
<dbReference type="Gene3D" id="3.40.1110.10">
    <property type="entry name" value="Calcium-transporting ATPase, cytoplasmic domain N"/>
    <property type="match status" value="1"/>
</dbReference>
<feature type="region of interest" description="Disordered" evidence="1">
    <location>
        <begin position="1"/>
        <end position="114"/>
    </location>
</feature>
<evidence type="ECO:0000256" key="1">
    <source>
        <dbReference type="SAM" id="MobiDB-lite"/>
    </source>
</evidence>
<dbReference type="Pfam" id="PF13246">
    <property type="entry name" value="Cation_ATPase"/>
    <property type="match status" value="1"/>
</dbReference>
<feature type="compositionally biased region" description="Low complexity" evidence="1">
    <location>
        <begin position="196"/>
        <end position="221"/>
    </location>
</feature>
<feature type="region of interest" description="Disordered" evidence="1">
    <location>
        <begin position="1226"/>
        <end position="1257"/>
    </location>
</feature>
<dbReference type="Proteomes" id="UP000221165">
    <property type="component" value="Unassembled WGS sequence"/>
</dbReference>
<feature type="compositionally biased region" description="Acidic residues" evidence="1">
    <location>
        <begin position="402"/>
        <end position="446"/>
    </location>
</feature>
<feature type="compositionally biased region" description="Low complexity" evidence="1">
    <location>
        <begin position="886"/>
        <end position="898"/>
    </location>
</feature>